<dbReference type="EMBL" id="UHEN01000001">
    <property type="protein sequence ID" value="SUN08409.1"/>
    <property type="molecule type" value="Genomic_DNA"/>
</dbReference>
<dbReference type="Proteomes" id="UP000297747">
    <property type="component" value="Unassembled WGS sequence"/>
</dbReference>
<dbReference type="RefSeq" id="WP_075098826.1">
    <property type="nucleotide sequence ID" value="NZ_CAKOCW010000055.1"/>
</dbReference>
<dbReference type="AlphaFoldDB" id="A0A1Q8EEH0"/>
<organism evidence="1 4">
    <name type="scientific">Streptococcus acidominimus</name>
    <dbReference type="NCBI Taxonomy" id="1326"/>
    <lineage>
        <taxon>Bacteria</taxon>
        <taxon>Bacillati</taxon>
        <taxon>Bacillota</taxon>
        <taxon>Bacilli</taxon>
        <taxon>Lactobacillales</taxon>
        <taxon>Streptococcaceae</taxon>
        <taxon>Streptococcus</taxon>
    </lineage>
</organism>
<evidence type="ECO:0000313" key="3">
    <source>
        <dbReference type="EMBL" id="TFU29738.1"/>
    </source>
</evidence>
<evidence type="ECO:0000313" key="5">
    <source>
        <dbReference type="Proteomes" id="UP000255213"/>
    </source>
</evidence>
<dbReference type="EMBL" id="MSJL01000010">
    <property type="protein sequence ID" value="OLF50199.1"/>
    <property type="molecule type" value="Genomic_DNA"/>
</dbReference>
<evidence type="ECO:0000313" key="4">
    <source>
        <dbReference type="Proteomes" id="UP000186437"/>
    </source>
</evidence>
<name>A0A1Q8EEH0_STRAI</name>
<dbReference type="OrthoDB" id="2180340at2"/>
<reference evidence="3 6" key="4">
    <citation type="submission" date="2019-03" db="EMBL/GenBank/DDBJ databases">
        <title>Diversity of the mouse oral microbiome.</title>
        <authorList>
            <person name="Joseph S."/>
            <person name="Aduse-Opoku J."/>
            <person name="Curtis M."/>
            <person name="Wade W."/>
            <person name="Hashim A."/>
        </authorList>
    </citation>
    <scope>NUCLEOTIDE SEQUENCE [LARGE SCALE GENOMIC DNA]</scope>
    <source>
        <strain evidence="3 6">HT4</strain>
    </source>
</reference>
<evidence type="ECO:0000313" key="2">
    <source>
        <dbReference type="EMBL" id="SUN08409.1"/>
    </source>
</evidence>
<gene>
    <name evidence="1" type="ORF">BU200_03385</name>
    <name evidence="3" type="ORF">E4U01_08945</name>
    <name evidence="2" type="ORF">NCTC12957_02004</name>
</gene>
<reference evidence="1" key="2">
    <citation type="submission" date="2016-12" db="EMBL/GenBank/DDBJ databases">
        <authorList>
            <person name="Song W.-J."/>
            <person name="Kurnit D.M."/>
        </authorList>
    </citation>
    <scope>NUCLEOTIDE SEQUENCE [LARGE SCALE GENOMIC DNA]</scope>
    <source>
        <strain evidence="1">ATCC 51725</strain>
    </source>
</reference>
<dbReference type="EMBL" id="SPQA01000041">
    <property type="protein sequence ID" value="TFU29738.1"/>
    <property type="molecule type" value="Genomic_DNA"/>
</dbReference>
<dbReference type="Proteomes" id="UP000255213">
    <property type="component" value="Unassembled WGS sequence"/>
</dbReference>
<protein>
    <submittedName>
        <fullName evidence="1">Uncharacterized protein</fullName>
    </submittedName>
</protein>
<proteinExistence type="predicted"/>
<sequence length="179" mass="20291">MTVEKQVQELYKDHARMPYIAPDRDLATWLLDAKPVPKRNMERLAGGLLAGDIILLWRIQFDTFTNDSVFPKYFEYTYGIDAPKHLAELVEAGYAYLETAFDSLDHLNATMKKNILKQKGVAGLSKMKAADLDVALKEHFSEEELSQTFSVRGYKLTDKGAAALVANPEVIDRHPKKKF</sequence>
<keyword evidence="4" id="KW-1185">Reference proteome</keyword>
<dbReference type="Proteomes" id="UP000186437">
    <property type="component" value="Unassembled WGS sequence"/>
</dbReference>
<evidence type="ECO:0000313" key="6">
    <source>
        <dbReference type="Proteomes" id="UP000297747"/>
    </source>
</evidence>
<reference evidence="4" key="1">
    <citation type="submission" date="2016-12" db="EMBL/GenBank/DDBJ databases">
        <authorList>
            <person name="Gulvik C.A."/>
        </authorList>
    </citation>
    <scope>NUCLEOTIDE SEQUENCE [LARGE SCALE GENOMIC DNA]</scope>
    <source>
        <strain evidence="4">ATCC 51725</strain>
    </source>
</reference>
<accession>A0A1Q8EEH0</accession>
<evidence type="ECO:0000313" key="1">
    <source>
        <dbReference type="EMBL" id="OLF50199.1"/>
    </source>
</evidence>
<reference evidence="2 5" key="3">
    <citation type="submission" date="2018-06" db="EMBL/GenBank/DDBJ databases">
        <authorList>
            <consortium name="Pathogen Informatics"/>
            <person name="Doyle S."/>
        </authorList>
    </citation>
    <scope>NUCLEOTIDE SEQUENCE [LARGE SCALE GENOMIC DNA]</scope>
    <source>
        <strain evidence="2 5">NCTC12957</strain>
    </source>
</reference>